<evidence type="ECO:0000256" key="3">
    <source>
        <dbReference type="ARBA" id="ARBA00022723"/>
    </source>
</evidence>
<organism evidence="10 11">
    <name type="scientific">Piscinibacter gummiphilus</name>
    <dbReference type="NCBI Taxonomy" id="946333"/>
    <lineage>
        <taxon>Bacteria</taxon>
        <taxon>Pseudomonadati</taxon>
        <taxon>Pseudomonadota</taxon>
        <taxon>Betaproteobacteria</taxon>
        <taxon>Burkholderiales</taxon>
        <taxon>Sphaerotilaceae</taxon>
        <taxon>Piscinibacter</taxon>
    </lineage>
</organism>
<dbReference type="EMBL" id="CP136336">
    <property type="protein sequence ID" value="WOB06293.1"/>
    <property type="molecule type" value="Genomic_DNA"/>
</dbReference>
<gene>
    <name evidence="10" type="ORF">RXV79_15315</name>
</gene>
<evidence type="ECO:0000256" key="1">
    <source>
        <dbReference type="ARBA" id="ARBA00004418"/>
    </source>
</evidence>
<dbReference type="GO" id="GO:0004130">
    <property type="term" value="F:cytochrome-c peroxidase activity"/>
    <property type="evidence" value="ECO:0007669"/>
    <property type="project" value="UniProtKB-EC"/>
</dbReference>
<keyword evidence="3 8" id="KW-0479">Metal-binding</keyword>
<dbReference type="InterPro" id="IPR036909">
    <property type="entry name" value="Cyt_c-like_dom_sf"/>
</dbReference>
<keyword evidence="4" id="KW-0732">Signal</keyword>
<dbReference type="InterPro" id="IPR026259">
    <property type="entry name" value="MauG/Cytc_peroxidase"/>
</dbReference>
<feature type="domain" description="Cytochrome c" evidence="9">
    <location>
        <begin position="252"/>
        <end position="417"/>
    </location>
</feature>
<sequence length="425" mass="46035">MGRSTRLLLAGSLAVLLLCGFSFNRTPLRDRWSGEELKLLASMQLDALPPAPADASNRFERSPAAAALGRKLFHDARLSANGQVSCATCHAADRQFQDGVPVGKGVGTGTRRSMPIIATTHSPWKFWDGRKDSLWSQALGPLEDGAEHATTRVHVSRLVRQHHRDEYEAVFGRLPDMAAWPADAGPLGTPEQRRAWATLPASVQAEVNRVFANVGKAIAAYERSVSYGASRFDRYVQATLAGDAQGQQLLSPAEVRGLRAFIGPGQCATCHNGPLFTDQHFHNTGVPQRDPGRPDLGRAGAIAALSRDEFNCFGPHSDADKTRGCEELRFLVDEADPALKGAFKTPSLRNVALRPPYMHAGQLPSLQAVVAHYVASPAATVGHSELAREGHVHVERQPIRLSEAQLRDLVSFLEALSGPVIDPLR</sequence>
<keyword evidence="7 8" id="KW-0408">Iron</keyword>
<evidence type="ECO:0000256" key="5">
    <source>
        <dbReference type="ARBA" id="ARBA00022764"/>
    </source>
</evidence>
<dbReference type="Gene3D" id="1.10.760.10">
    <property type="entry name" value="Cytochrome c-like domain"/>
    <property type="match status" value="2"/>
</dbReference>
<comment type="subcellular location">
    <subcellularLocation>
        <location evidence="1">Periplasm</location>
    </subcellularLocation>
</comment>
<dbReference type="PIRSF" id="PIRSF000294">
    <property type="entry name" value="Cytochrome-c_peroxidase"/>
    <property type="match status" value="1"/>
</dbReference>
<evidence type="ECO:0000313" key="11">
    <source>
        <dbReference type="Proteomes" id="UP001303946"/>
    </source>
</evidence>
<dbReference type="PANTHER" id="PTHR30600:SF10">
    <property type="entry name" value="BLL6722 PROTEIN"/>
    <property type="match status" value="1"/>
</dbReference>
<evidence type="ECO:0000256" key="8">
    <source>
        <dbReference type="PROSITE-ProRule" id="PRU00433"/>
    </source>
</evidence>
<keyword evidence="2 8" id="KW-0349">Heme</keyword>
<protein>
    <submittedName>
        <fullName evidence="10">Cytochrome c peroxidase</fullName>
        <ecNumber evidence="10">1.11.1.5</ecNumber>
    </submittedName>
</protein>
<dbReference type="Proteomes" id="UP001303946">
    <property type="component" value="Chromosome"/>
</dbReference>
<dbReference type="InterPro" id="IPR004852">
    <property type="entry name" value="Di-haem_cyt_c_peroxidsae"/>
</dbReference>
<dbReference type="PANTHER" id="PTHR30600">
    <property type="entry name" value="CYTOCHROME C PEROXIDASE-RELATED"/>
    <property type="match status" value="1"/>
</dbReference>
<dbReference type="Pfam" id="PF03150">
    <property type="entry name" value="CCP_MauG"/>
    <property type="match status" value="1"/>
</dbReference>
<dbReference type="EC" id="1.11.1.5" evidence="10"/>
<dbReference type="InterPro" id="IPR051395">
    <property type="entry name" value="Cytochrome_c_Peroxidase/MauG"/>
</dbReference>
<keyword evidence="11" id="KW-1185">Reference proteome</keyword>
<dbReference type="SUPFAM" id="SSF46626">
    <property type="entry name" value="Cytochrome c"/>
    <property type="match status" value="2"/>
</dbReference>
<evidence type="ECO:0000259" key="9">
    <source>
        <dbReference type="PROSITE" id="PS51007"/>
    </source>
</evidence>
<evidence type="ECO:0000256" key="7">
    <source>
        <dbReference type="ARBA" id="ARBA00023004"/>
    </source>
</evidence>
<feature type="domain" description="Cytochrome c" evidence="9">
    <location>
        <begin position="64"/>
        <end position="226"/>
    </location>
</feature>
<keyword evidence="5" id="KW-0574">Periplasm</keyword>
<dbReference type="InterPro" id="IPR009056">
    <property type="entry name" value="Cyt_c-like_dom"/>
</dbReference>
<reference evidence="10 11" key="1">
    <citation type="submission" date="2023-10" db="EMBL/GenBank/DDBJ databases">
        <title>Bacteria for the degradation of biodegradable plastic PBAT(Polybutylene adipate terephthalate).</title>
        <authorList>
            <person name="Weon H.-Y."/>
            <person name="Yeon J."/>
        </authorList>
    </citation>
    <scope>NUCLEOTIDE SEQUENCE [LARGE SCALE GENOMIC DNA]</scope>
    <source>
        <strain evidence="10 11">SBD 7-3</strain>
    </source>
</reference>
<keyword evidence="6 10" id="KW-0560">Oxidoreductase</keyword>
<dbReference type="RefSeq" id="WP_316698682.1">
    <property type="nucleotide sequence ID" value="NZ_CP136336.1"/>
</dbReference>
<accession>A0ABZ0CN55</accession>
<name>A0ABZ0CN55_9BURK</name>
<keyword evidence="10" id="KW-0575">Peroxidase</keyword>
<proteinExistence type="predicted"/>
<evidence type="ECO:0000256" key="4">
    <source>
        <dbReference type="ARBA" id="ARBA00022729"/>
    </source>
</evidence>
<evidence type="ECO:0000256" key="2">
    <source>
        <dbReference type="ARBA" id="ARBA00022617"/>
    </source>
</evidence>
<dbReference type="PROSITE" id="PS51007">
    <property type="entry name" value="CYTC"/>
    <property type="match status" value="2"/>
</dbReference>
<evidence type="ECO:0000313" key="10">
    <source>
        <dbReference type="EMBL" id="WOB06293.1"/>
    </source>
</evidence>
<evidence type="ECO:0000256" key="6">
    <source>
        <dbReference type="ARBA" id="ARBA00023002"/>
    </source>
</evidence>